<feature type="active site" description="Proton acceptor; for ring-opening step" evidence="4">
    <location>
        <position position="138"/>
    </location>
</feature>
<dbReference type="AlphaFoldDB" id="A0A3D8GT80"/>
<dbReference type="GO" id="GO:0006043">
    <property type="term" value="P:glucosamine catabolic process"/>
    <property type="evidence" value="ECO:0007669"/>
    <property type="project" value="TreeGrafter"/>
</dbReference>
<keyword evidence="2 4" id="KW-0378">Hydrolase</keyword>
<evidence type="ECO:0000259" key="5">
    <source>
        <dbReference type="Pfam" id="PF01182"/>
    </source>
</evidence>
<dbReference type="HAMAP" id="MF_01241">
    <property type="entry name" value="GlcN6P_deamin"/>
    <property type="match status" value="1"/>
</dbReference>
<gene>
    <name evidence="4 6" type="primary">nagB</name>
    <name evidence="6" type="ORF">DRW41_07475</name>
</gene>
<evidence type="ECO:0000256" key="2">
    <source>
        <dbReference type="ARBA" id="ARBA00022801"/>
    </source>
</evidence>
<comment type="caution">
    <text evidence="6">The sequence shown here is derived from an EMBL/GenBank/DDBJ whole genome shotgun (WGS) entry which is preliminary data.</text>
</comment>
<accession>A0A3D8GT80</accession>
<dbReference type="GO" id="GO:0004342">
    <property type="term" value="F:glucosamine-6-phosphate deaminase activity"/>
    <property type="evidence" value="ECO:0007669"/>
    <property type="project" value="UniProtKB-UniRule"/>
</dbReference>
<dbReference type="OrthoDB" id="9791139at2"/>
<comment type="catalytic activity">
    <reaction evidence="1 4">
        <text>alpha-D-glucosamine 6-phosphate + H2O = beta-D-fructose 6-phosphate + NH4(+)</text>
        <dbReference type="Rhea" id="RHEA:12172"/>
        <dbReference type="ChEBI" id="CHEBI:15377"/>
        <dbReference type="ChEBI" id="CHEBI:28938"/>
        <dbReference type="ChEBI" id="CHEBI:57634"/>
        <dbReference type="ChEBI" id="CHEBI:75989"/>
        <dbReference type="EC" id="3.5.99.6"/>
    </reaction>
</comment>
<dbReference type="PANTHER" id="PTHR11280">
    <property type="entry name" value="GLUCOSAMINE-6-PHOSPHATE ISOMERASE"/>
    <property type="match status" value="1"/>
</dbReference>
<dbReference type="InterPro" id="IPR006148">
    <property type="entry name" value="Glc/Gal-6P_isomerase"/>
</dbReference>
<comment type="caution">
    <text evidence="4">Lacks conserved residue(s) required for the propagation of feature annotation.</text>
</comment>
<comment type="function">
    <text evidence="4">Catalyzes the reversible isomerization-deamination of glucosamine 6-phosphate (GlcN6P) to form fructose 6-phosphate (Fru6P) and ammonium ion.</text>
</comment>
<feature type="active site" description="Proton acceptor; for enolization step" evidence="4">
    <location>
        <position position="67"/>
    </location>
</feature>
<dbReference type="InterPro" id="IPR004547">
    <property type="entry name" value="Glucosamine6P_isomerase"/>
</dbReference>
<name>A0A3D8GT80_9BACI</name>
<feature type="domain" description="Glucosamine/galactosamine-6-phosphate isomerase" evidence="5">
    <location>
        <begin position="12"/>
        <end position="229"/>
    </location>
</feature>
<evidence type="ECO:0000256" key="3">
    <source>
        <dbReference type="ARBA" id="ARBA00023277"/>
    </source>
</evidence>
<dbReference type="InterPro" id="IPR037171">
    <property type="entry name" value="NagB/RpiA_transferase-like"/>
</dbReference>
<dbReference type="GO" id="GO:0042802">
    <property type="term" value="F:identical protein binding"/>
    <property type="evidence" value="ECO:0007669"/>
    <property type="project" value="TreeGrafter"/>
</dbReference>
<dbReference type="EMBL" id="QNQT01000002">
    <property type="protein sequence ID" value="RDU37674.1"/>
    <property type="molecule type" value="Genomic_DNA"/>
</dbReference>
<dbReference type="GO" id="GO:0005975">
    <property type="term" value="P:carbohydrate metabolic process"/>
    <property type="evidence" value="ECO:0007669"/>
    <property type="project" value="InterPro"/>
</dbReference>
<reference evidence="6 7" key="1">
    <citation type="submission" date="2018-07" db="EMBL/GenBank/DDBJ databases">
        <title>Bacillus sp. YLB-04 draft genome sequence.</title>
        <authorList>
            <person name="Yu L."/>
            <person name="Tang X."/>
        </authorList>
    </citation>
    <scope>NUCLEOTIDE SEQUENCE [LARGE SCALE GENOMIC DNA]</scope>
    <source>
        <strain evidence="6 7">YLB-04</strain>
    </source>
</reference>
<protein>
    <recommendedName>
        <fullName evidence="4">Glucosamine-6-phosphate deaminase</fullName>
        <ecNumber evidence="4">3.5.99.6</ecNumber>
    </recommendedName>
    <alternativeName>
        <fullName evidence="4">GlcN6P deaminase</fullName>
        <shortName evidence="4">GNPDA</shortName>
    </alternativeName>
    <alternativeName>
        <fullName evidence="4">Glucosamine-6-phosphate isomerase</fullName>
    </alternativeName>
</protein>
<dbReference type="Proteomes" id="UP000257144">
    <property type="component" value="Unassembled WGS sequence"/>
</dbReference>
<comment type="pathway">
    <text evidence="4">Amino-sugar metabolism; N-acetylneuraminate degradation; D-fructose 6-phosphate from N-acetylneuraminate: step 5/5.</text>
</comment>
<dbReference type="GO" id="GO:0005737">
    <property type="term" value="C:cytoplasm"/>
    <property type="evidence" value="ECO:0007669"/>
    <property type="project" value="TreeGrafter"/>
</dbReference>
<evidence type="ECO:0000313" key="7">
    <source>
        <dbReference type="Proteomes" id="UP000257144"/>
    </source>
</evidence>
<keyword evidence="7" id="KW-1185">Reference proteome</keyword>
<sequence>MKIIKVADSTEMSKTAGEMIAEKVRANPEIVLGLATGGTPVGTYQYLIEDHRKKGTSYSRVSSVNLDEYIGLPKTDPNSYYSFMKTNLFDHLDINPEQTFIPDGSAADLEEECANYERKIAALGGVDLQLLGIGRNGHIAFNEPGTPFESRTHVISLAEDTIKDNARFFSSPEEVPTKAITMGIATILESKEIILLATGKSKAEALYSLVKGEVTEDFPASILQRHGNVTIIADEDALSLI</sequence>
<dbReference type="GO" id="GO:0019262">
    <property type="term" value="P:N-acetylneuraminate catabolic process"/>
    <property type="evidence" value="ECO:0007669"/>
    <property type="project" value="UniProtKB-UniRule"/>
</dbReference>
<dbReference type="PROSITE" id="PS01161">
    <property type="entry name" value="GLC_GALNAC_ISOMERASE"/>
    <property type="match status" value="1"/>
</dbReference>
<evidence type="ECO:0000313" key="6">
    <source>
        <dbReference type="EMBL" id="RDU37674.1"/>
    </source>
</evidence>
<keyword evidence="3 4" id="KW-0119">Carbohydrate metabolism</keyword>
<proteinExistence type="inferred from homology"/>
<dbReference type="Gene3D" id="3.40.50.1360">
    <property type="match status" value="1"/>
</dbReference>
<dbReference type="GO" id="GO:0006046">
    <property type="term" value="P:N-acetylglucosamine catabolic process"/>
    <property type="evidence" value="ECO:0007669"/>
    <property type="project" value="UniProtKB-UniRule"/>
</dbReference>
<evidence type="ECO:0000256" key="1">
    <source>
        <dbReference type="ARBA" id="ARBA00000644"/>
    </source>
</evidence>
<dbReference type="InterPro" id="IPR018321">
    <property type="entry name" value="Glucosamine6P_isomerase_CS"/>
</dbReference>
<dbReference type="FunFam" id="3.40.50.1360:FF:000003">
    <property type="entry name" value="Glucosamine-6-phosphate deaminase"/>
    <property type="match status" value="1"/>
</dbReference>
<feature type="active site" description="For ring-opening step" evidence="4">
    <location>
        <position position="143"/>
    </location>
</feature>
<organism evidence="6 7">
    <name type="scientific">Neobacillus piezotolerans</name>
    <dbReference type="NCBI Taxonomy" id="2259171"/>
    <lineage>
        <taxon>Bacteria</taxon>
        <taxon>Bacillati</taxon>
        <taxon>Bacillota</taxon>
        <taxon>Bacilli</taxon>
        <taxon>Bacillales</taxon>
        <taxon>Bacillaceae</taxon>
        <taxon>Neobacillus</taxon>
    </lineage>
</organism>
<evidence type="ECO:0000256" key="4">
    <source>
        <dbReference type="HAMAP-Rule" id="MF_01241"/>
    </source>
</evidence>
<dbReference type="RefSeq" id="WP_115451345.1">
    <property type="nucleotide sequence ID" value="NZ_QNQT01000002.1"/>
</dbReference>
<dbReference type="Pfam" id="PF01182">
    <property type="entry name" value="Glucosamine_iso"/>
    <property type="match status" value="1"/>
</dbReference>
<dbReference type="UniPathway" id="UPA00629">
    <property type="reaction ID" value="UER00684"/>
</dbReference>
<dbReference type="CDD" id="cd01399">
    <property type="entry name" value="GlcN6P_deaminase"/>
    <property type="match status" value="1"/>
</dbReference>
<comment type="similarity">
    <text evidence="4">Belongs to the glucosamine/galactosamine-6-phosphate isomerase family. NagB subfamily.</text>
</comment>
<dbReference type="PANTHER" id="PTHR11280:SF5">
    <property type="entry name" value="GLUCOSAMINE-6-PHOSPHATE ISOMERASE"/>
    <property type="match status" value="1"/>
</dbReference>
<dbReference type="EC" id="3.5.99.6" evidence="4"/>
<feature type="active site" description="For ring-opening step" evidence="4">
    <location>
        <position position="136"/>
    </location>
</feature>
<dbReference type="NCBIfam" id="TIGR00502">
    <property type="entry name" value="nagB"/>
    <property type="match status" value="1"/>
</dbReference>
<dbReference type="SUPFAM" id="SSF100950">
    <property type="entry name" value="NagB/RpiA/CoA transferase-like"/>
    <property type="match status" value="1"/>
</dbReference>